<dbReference type="GO" id="GO:0005524">
    <property type="term" value="F:ATP binding"/>
    <property type="evidence" value="ECO:0007669"/>
    <property type="project" value="UniProtKB-KW"/>
</dbReference>
<dbReference type="Pfam" id="PF09369">
    <property type="entry name" value="MZB"/>
    <property type="match status" value="1"/>
</dbReference>
<dbReference type="GO" id="GO:0036297">
    <property type="term" value="P:interstrand cross-link repair"/>
    <property type="evidence" value="ECO:0007669"/>
    <property type="project" value="TreeGrafter"/>
</dbReference>
<accession>A0A2A7AR99</accession>
<dbReference type="Pfam" id="PF00271">
    <property type="entry name" value="Helicase_C"/>
    <property type="match status" value="1"/>
</dbReference>
<keyword evidence="1" id="KW-0547">Nucleotide-binding</keyword>
<dbReference type="GO" id="GO:0006289">
    <property type="term" value="P:nucleotide-excision repair"/>
    <property type="evidence" value="ECO:0007669"/>
    <property type="project" value="TreeGrafter"/>
</dbReference>
<evidence type="ECO:0000256" key="2">
    <source>
        <dbReference type="ARBA" id="ARBA00022840"/>
    </source>
</evidence>
<dbReference type="SMART" id="SM00490">
    <property type="entry name" value="HELICc"/>
    <property type="match status" value="1"/>
</dbReference>
<dbReference type="PROSITE" id="PS51192">
    <property type="entry name" value="HELICASE_ATP_BIND_1"/>
    <property type="match status" value="1"/>
</dbReference>
<dbReference type="Gene3D" id="3.40.50.300">
    <property type="entry name" value="P-loop containing nucleotide triphosphate hydrolases"/>
    <property type="match status" value="2"/>
</dbReference>
<dbReference type="InterPro" id="IPR001650">
    <property type="entry name" value="Helicase_C-like"/>
</dbReference>
<dbReference type="InterPro" id="IPR027417">
    <property type="entry name" value="P-loop_NTPase"/>
</dbReference>
<dbReference type="RefSeq" id="WP_097839349.1">
    <property type="nucleotide sequence ID" value="NZ_NMTY01000012.1"/>
</dbReference>
<comment type="caution">
    <text evidence="4">The sequence shown here is derived from an EMBL/GenBank/DDBJ whole genome shotgun (WGS) entry which is preliminary data.</text>
</comment>
<evidence type="ECO:0000313" key="4">
    <source>
        <dbReference type="EMBL" id="PDX81705.1"/>
    </source>
</evidence>
<dbReference type="PANTHER" id="PTHR47957">
    <property type="entry name" value="ATP-DEPENDENT HELICASE HRQ1"/>
    <property type="match status" value="1"/>
</dbReference>
<organism evidence="4 5">
    <name type="scientific">Faecalibacterium prausnitzii</name>
    <dbReference type="NCBI Taxonomy" id="853"/>
    <lineage>
        <taxon>Bacteria</taxon>
        <taxon>Bacillati</taxon>
        <taxon>Bacillota</taxon>
        <taxon>Clostridia</taxon>
        <taxon>Eubacteriales</taxon>
        <taxon>Oscillospiraceae</taxon>
        <taxon>Faecalibacterium</taxon>
    </lineage>
</organism>
<feature type="domain" description="Helicase ATP-binding" evidence="3">
    <location>
        <begin position="99"/>
        <end position="382"/>
    </location>
</feature>
<dbReference type="PANTHER" id="PTHR47957:SF3">
    <property type="entry name" value="ATP-DEPENDENT HELICASE HRQ1"/>
    <property type="match status" value="1"/>
</dbReference>
<dbReference type="Pfam" id="PF00270">
    <property type="entry name" value="DEAD"/>
    <property type="match status" value="1"/>
</dbReference>
<dbReference type="InterPro" id="IPR018973">
    <property type="entry name" value="MZB"/>
</dbReference>
<evidence type="ECO:0000259" key="3">
    <source>
        <dbReference type="PROSITE" id="PS51192"/>
    </source>
</evidence>
<dbReference type="SMART" id="SM00487">
    <property type="entry name" value="DEXDc"/>
    <property type="match status" value="1"/>
</dbReference>
<dbReference type="GO" id="GO:0003676">
    <property type="term" value="F:nucleic acid binding"/>
    <property type="evidence" value="ECO:0007669"/>
    <property type="project" value="InterPro"/>
</dbReference>
<dbReference type="Proteomes" id="UP000220005">
    <property type="component" value="Unassembled WGS sequence"/>
</dbReference>
<sequence length="1748" mass="198574">MSNGANSIHQKLRHDLEDYIKAQYFGKSPLLLSAVEQHLDDEGLLYQKPFIESSPAYKSVKNGIANAQIPDWMKSYFSKLSDAGIGVYPNPFVHQIQALEGAVQGRDLFVSTGTGSGKTECFMWPLMAKLAAEAKNSPDTWSMRGVRAIIMYPMNALVSDQLSRLRQLIGDPDGKFVNIFRSVCGESMRRPQFGMYTGRTPYPGNDPVTSEDRKLEKTLARMSFPQKESEKVFFEALQHEGKIPAKANMRTFLEGLHNGRHIPDPEDAELITRFEMQQCCPDILITNYSMLEYMLLRPREAGIWQKTKEWLDADKNNKLLFVIDEAHMYRGSSGGEVALLIRRLFHKLGITRERVQFILTTASMPDRDQTDKDSVYEFAHELTAADGLIPFCYLTGEREQIDTTIARMIPLDKFQCANTSAFEGNEEACLQELNRFWNGVEGTSAPFQNLAVACQWMYDNLIFYKPFHVLISKCRGNAVSLAELAEEAFPDIEDEQALNYVSVLLAIAPLAKNQKGAILFPARMHMLFKGMKGVYACANEGCPHSHTDGTLTLGEIFWADGHLTCPHCHSVVYELYNDRRCGALFYKGYVLDDAIGTHQRTYLWHYPGQVLDSQMKEVHLYLPPEDYELPEKQGKNAIRPCYLDIKNGFINFRDDSDAGRTGFRKLYYCNFEQKNRPRILTFPTCPHCRHLLSSSQLTSFSTRGNQSFYNLIKTQFEQQPAVSGKDNDPERLPNEGRKVLLFSDSRQRAAKLARDMSDSSDIMAARQLFALAIYNMEQSITERSMNDLYDYFCLAAGQHHVQIFHEPEREKFGADCNIALSNYERSTRRNREYTPRFSIANAPTQMQKDLLRLFSGGYNTLYDSATSWIEPTEQALFDSIDELEENGISVEDEEFLELFNAWMISVCDDATALGHTIPDEVRLEVRRSYDFYGLAKEWNFTKTVQGIMGWTDDSNDLNVLRRVLKNNFLDSAQPDNGRLYVDLQRVKPRFDAKHKWYRCEQCSEITPYLLRGKCPSCGFTGTHVLNEKEYQSLDFWRKPVVDALKGNKIHVIDTEEHTAQLSHKDQRMDLWSQTEHYELRFQDLIQEGETPIDILSSTTTMEVGIDIGSLVAVGLRNVPPMRENYQQRAGRAGRRGASLSTIVTFCEDGPHDTLYFNNPVPMFRGDPRRPWIDIRSEKLLQRHLNMIALQEFLASKHSSLDELPAVLFLDEVLDEFMDFLQDFKIPRKSALVPANAVLDMDAFRNEFAESLKNLKEKRNAHPEQFEAIPNASANKQKTLLDALYEEGIIPTYSFPKNVVSTYISDMNGILRYEVDRGLDVAISEYAPGRSIVVDKQTYQIGGLYSPGSDRVYGQATTPARAYMDDANYLKNILTCPDCGWFGLADERPDACPFCGNRALEEGRQMLRPWGFAPKNAEAVPDAQLEEEYSSVQPPLYSTLPDAEDIQPISGCKNIRMASRTNQRIIMVNQGLGNKGFMVCPDCGAAMPGDNEKTLDGVLRPYKSKYARKPCSHRNARNVNIGYDFITDMLVLEIKLDEQKMDIHRTDNPWLTRAAQSLAEAFRLAASKELDIEFTELVTGYRIRTNNAGAFVDVYLYDSLSSGAGYAVSVADNIEMLLNRIRELLASCDCGNACHKCLKHYRNQYVHGLLDRFAALELLDWGVNGELADSLTVEGQKALLLPLESILRVSGCTLLVTNNEIVAKHRGREVKLVVYPAMWKEPREDGTIYVSDAYIKYAKPYAVQKILNV</sequence>
<reference evidence="4 5" key="1">
    <citation type="journal article" date="2017" name="Front. Microbiol.">
        <title>New Insights into the Diversity of the Genus Faecalibacterium.</title>
        <authorList>
            <person name="Benevides L."/>
            <person name="Burman S."/>
            <person name="Martin R."/>
            <person name="Robert V."/>
            <person name="Thomas M."/>
            <person name="Miquel S."/>
            <person name="Chain F."/>
            <person name="Sokol H."/>
            <person name="Bermudez-Humaran L.G."/>
            <person name="Morrison M."/>
            <person name="Langella P."/>
            <person name="Azevedo V.A."/>
            <person name="Chatel J.M."/>
            <person name="Soares S."/>
        </authorList>
    </citation>
    <scope>NUCLEOTIDE SEQUENCE [LARGE SCALE GENOMIC DNA]</scope>
    <source>
        <strain evidence="4 5">CNCM I 4575</strain>
    </source>
</reference>
<dbReference type="EMBL" id="NMTY01000012">
    <property type="protein sequence ID" value="PDX81705.1"/>
    <property type="molecule type" value="Genomic_DNA"/>
</dbReference>
<dbReference type="GO" id="GO:0043138">
    <property type="term" value="F:3'-5' DNA helicase activity"/>
    <property type="evidence" value="ECO:0007669"/>
    <property type="project" value="TreeGrafter"/>
</dbReference>
<gene>
    <name evidence="4" type="ORF">CGS58_06425</name>
</gene>
<evidence type="ECO:0000313" key="5">
    <source>
        <dbReference type="Proteomes" id="UP000220005"/>
    </source>
</evidence>
<dbReference type="InterPro" id="IPR011545">
    <property type="entry name" value="DEAD/DEAH_box_helicase_dom"/>
</dbReference>
<evidence type="ECO:0000256" key="1">
    <source>
        <dbReference type="ARBA" id="ARBA00022741"/>
    </source>
</evidence>
<proteinExistence type="predicted"/>
<dbReference type="SUPFAM" id="SSF52540">
    <property type="entry name" value="P-loop containing nucleoside triphosphate hydrolases"/>
    <property type="match status" value="2"/>
</dbReference>
<name>A0A2A7AR99_9FIRM</name>
<protein>
    <recommendedName>
        <fullName evidence="3">Helicase ATP-binding domain-containing protein</fullName>
    </recommendedName>
</protein>
<keyword evidence="2" id="KW-0067">ATP-binding</keyword>
<dbReference type="InterPro" id="IPR014001">
    <property type="entry name" value="Helicase_ATP-bd"/>
</dbReference>